<sequence>MSDESQSSLNSPSSPNSPSSLDSPNSPNSPNEPRPARTAAVIPAAGRGVRLGPGAPKALRTLGGTPMLIHAVRAMAASRAVSLVVVVAPPDGAAEVKSLLADHSLPERTDFLVVPGGGTRQESVRAGIDALPPDVTTVLVHDAARPLVPVDTVDAVVETVAAGAPAVVPALPLADTVKEVEPAAERGAPEPVVATPVRARLRAVQTPQGFDRDVLVRAHEAVDLNGEGATDDAGMVEQLGLPVVVVPGHEEAFKVTRPLDLVLAEAVLARRRKNDGF</sequence>
<comment type="pathway">
    <text evidence="2 7">Isoprenoid biosynthesis; isopentenyl diphosphate biosynthesis via DXP pathway; isopentenyl diphosphate from 1-deoxy-D-xylulose 5-phosphate: step 2/6.</text>
</comment>
<feature type="compositionally biased region" description="Low complexity" evidence="8">
    <location>
        <begin position="1"/>
        <end position="31"/>
    </location>
</feature>
<proteinExistence type="inferred from homology"/>
<feature type="site" description="Positions MEP for the nucleophilic attack" evidence="7">
    <location>
        <position position="198"/>
    </location>
</feature>
<dbReference type="PANTHER" id="PTHR32125">
    <property type="entry name" value="2-C-METHYL-D-ERYTHRITOL 4-PHOSPHATE CYTIDYLYLTRANSFERASE, CHLOROPLASTIC"/>
    <property type="match status" value="1"/>
</dbReference>
<accession>A0ABT6RUZ6</accession>
<comment type="caution">
    <text evidence="9">The sequence shown here is derived from an EMBL/GenBank/DDBJ whole genome shotgun (WGS) entry which is preliminary data.</text>
</comment>
<dbReference type="InterPro" id="IPR034683">
    <property type="entry name" value="IspD/TarI"/>
</dbReference>
<feature type="site" description="Transition state stabilizer" evidence="7">
    <location>
        <position position="50"/>
    </location>
</feature>
<evidence type="ECO:0000256" key="1">
    <source>
        <dbReference type="ARBA" id="ARBA00001282"/>
    </source>
</evidence>
<comment type="function">
    <text evidence="7">Catalyzes the formation of 4-diphosphocytidyl-2-C-methyl-D-erythritol from CTP and 2-C-methyl-D-erythritol 4-phosphate (MEP).</text>
</comment>
<dbReference type="CDD" id="cd02516">
    <property type="entry name" value="CDP-ME_synthetase"/>
    <property type="match status" value="1"/>
</dbReference>
<evidence type="ECO:0000256" key="3">
    <source>
        <dbReference type="ARBA" id="ARBA00009789"/>
    </source>
</evidence>
<evidence type="ECO:0000256" key="5">
    <source>
        <dbReference type="ARBA" id="ARBA00022695"/>
    </source>
</evidence>
<evidence type="ECO:0000256" key="8">
    <source>
        <dbReference type="SAM" id="MobiDB-lite"/>
    </source>
</evidence>
<dbReference type="RefSeq" id="WP_282514715.1">
    <property type="nucleotide sequence ID" value="NZ_JASCIR010000015.1"/>
</dbReference>
<dbReference type="InterPro" id="IPR001228">
    <property type="entry name" value="IspD"/>
</dbReference>
<dbReference type="Proteomes" id="UP001224661">
    <property type="component" value="Unassembled WGS sequence"/>
</dbReference>
<gene>
    <name evidence="7 9" type="primary">ispD</name>
    <name evidence="9" type="ORF">QIS99_18930</name>
</gene>
<feature type="site" description="Transition state stabilizer" evidence="7">
    <location>
        <position position="57"/>
    </location>
</feature>
<dbReference type="HAMAP" id="MF_00108">
    <property type="entry name" value="IspD"/>
    <property type="match status" value="1"/>
</dbReference>
<dbReference type="PROSITE" id="PS01295">
    <property type="entry name" value="ISPD"/>
    <property type="match status" value="1"/>
</dbReference>
<keyword evidence="4 7" id="KW-0808">Transferase</keyword>
<feature type="region of interest" description="Disordered" evidence="8">
    <location>
        <begin position="1"/>
        <end position="38"/>
    </location>
</feature>
<evidence type="ECO:0000313" key="9">
    <source>
        <dbReference type="EMBL" id="MDI3388262.1"/>
    </source>
</evidence>
<evidence type="ECO:0000256" key="7">
    <source>
        <dbReference type="HAMAP-Rule" id="MF_00108"/>
    </source>
</evidence>
<keyword evidence="6 7" id="KW-0414">Isoprene biosynthesis</keyword>
<evidence type="ECO:0000256" key="4">
    <source>
        <dbReference type="ARBA" id="ARBA00022679"/>
    </source>
</evidence>
<dbReference type="Gene3D" id="3.90.550.10">
    <property type="entry name" value="Spore Coat Polysaccharide Biosynthesis Protein SpsA, Chain A"/>
    <property type="match status" value="1"/>
</dbReference>
<dbReference type="GO" id="GO:0050518">
    <property type="term" value="F:2-C-methyl-D-erythritol 4-phosphate cytidylyltransferase activity"/>
    <property type="evidence" value="ECO:0007669"/>
    <property type="project" value="UniProtKB-EC"/>
</dbReference>
<evidence type="ECO:0000256" key="2">
    <source>
        <dbReference type="ARBA" id="ARBA00004787"/>
    </source>
</evidence>
<feature type="site" description="Positions MEP for the nucleophilic attack" evidence="7">
    <location>
        <position position="254"/>
    </location>
</feature>
<comment type="catalytic activity">
    <reaction evidence="1 7">
        <text>2-C-methyl-D-erythritol 4-phosphate + CTP + H(+) = 4-CDP-2-C-methyl-D-erythritol + diphosphate</text>
        <dbReference type="Rhea" id="RHEA:13429"/>
        <dbReference type="ChEBI" id="CHEBI:15378"/>
        <dbReference type="ChEBI" id="CHEBI:33019"/>
        <dbReference type="ChEBI" id="CHEBI:37563"/>
        <dbReference type="ChEBI" id="CHEBI:57823"/>
        <dbReference type="ChEBI" id="CHEBI:58262"/>
        <dbReference type="EC" id="2.7.7.60"/>
    </reaction>
</comment>
<comment type="similarity">
    <text evidence="3 7">Belongs to the IspD/TarI cytidylyltransferase family. IspD subfamily.</text>
</comment>
<name>A0ABT6RUZ6_9ACTN</name>
<dbReference type="InterPro" id="IPR029044">
    <property type="entry name" value="Nucleotide-diphossugar_trans"/>
</dbReference>
<evidence type="ECO:0000313" key="10">
    <source>
        <dbReference type="Proteomes" id="UP001224661"/>
    </source>
</evidence>
<evidence type="ECO:0000256" key="6">
    <source>
        <dbReference type="ARBA" id="ARBA00023229"/>
    </source>
</evidence>
<dbReference type="SUPFAM" id="SSF53448">
    <property type="entry name" value="Nucleotide-diphospho-sugar transferases"/>
    <property type="match status" value="1"/>
</dbReference>
<dbReference type="PANTHER" id="PTHR32125:SF4">
    <property type="entry name" value="2-C-METHYL-D-ERYTHRITOL 4-PHOSPHATE CYTIDYLYLTRANSFERASE, CHLOROPLASTIC"/>
    <property type="match status" value="1"/>
</dbReference>
<dbReference type="InterPro" id="IPR050088">
    <property type="entry name" value="IspD/TarI_cytidylyltransf_bact"/>
</dbReference>
<dbReference type="EMBL" id="JASCIR010000015">
    <property type="protein sequence ID" value="MDI3388262.1"/>
    <property type="molecule type" value="Genomic_DNA"/>
</dbReference>
<protein>
    <recommendedName>
        <fullName evidence="7">2-C-methyl-D-erythritol 4-phosphate cytidylyltransferase</fullName>
        <ecNumber evidence="7">2.7.7.60</ecNumber>
    </recommendedName>
    <alternativeName>
        <fullName evidence="7">4-diphosphocytidyl-2C-methyl-D-erythritol synthase</fullName>
    </alternativeName>
    <alternativeName>
        <fullName evidence="7">MEP cytidylyltransferase</fullName>
        <shortName evidence="7">MCT</shortName>
    </alternativeName>
</protein>
<keyword evidence="5 7" id="KW-0548">Nucleotidyltransferase</keyword>
<dbReference type="Pfam" id="PF01128">
    <property type="entry name" value="IspD"/>
    <property type="match status" value="1"/>
</dbReference>
<organism evidence="9 10">
    <name type="scientific">Streptomyces solicavernae</name>
    <dbReference type="NCBI Taxonomy" id="3043614"/>
    <lineage>
        <taxon>Bacteria</taxon>
        <taxon>Bacillati</taxon>
        <taxon>Actinomycetota</taxon>
        <taxon>Actinomycetes</taxon>
        <taxon>Kitasatosporales</taxon>
        <taxon>Streptomycetaceae</taxon>
        <taxon>Streptomyces</taxon>
    </lineage>
</organism>
<dbReference type="EC" id="2.7.7.60" evidence="7"/>
<dbReference type="InterPro" id="IPR018294">
    <property type="entry name" value="ISPD_synthase_CS"/>
</dbReference>
<dbReference type="NCBIfam" id="TIGR00453">
    <property type="entry name" value="ispD"/>
    <property type="match status" value="1"/>
</dbReference>
<keyword evidence="10" id="KW-1185">Reference proteome</keyword>
<reference evidence="9 10" key="1">
    <citation type="submission" date="2023-05" db="EMBL/GenBank/DDBJ databases">
        <title>Draft genome sequence of Streptomyces sp. B-S-A8 isolated from a cave soil in Thailand.</title>
        <authorList>
            <person name="Chamroensaksri N."/>
            <person name="Muangham S."/>
        </authorList>
    </citation>
    <scope>NUCLEOTIDE SEQUENCE [LARGE SCALE GENOMIC DNA]</scope>
    <source>
        <strain evidence="9 10">B-S-A8</strain>
    </source>
</reference>